<evidence type="ECO:0000313" key="7">
    <source>
        <dbReference type="EMBL" id="MPY51256.1"/>
    </source>
</evidence>
<accession>A0A5N8WWQ8</accession>
<organism evidence="7 8">
    <name type="scientific">Streptomyces acidicola</name>
    <dbReference type="NCBI Taxonomy" id="2596892"/>
    <lineage>
        <taxon>Bacteria</taxon>
        <taxon>Bacillati</taxon>
        <taxon>Actinomycetota</taxon>
        <taxon>Actinomycetes</taxon>
        <taxon>Kitasatosporales</taxon>
        <taxon>Streptomycetaceae</taxon>
        <taxon>Streptomyces</taxon>
    </lineage>
</organism>
<dbReference type="GO" id="GO:0006508">
    <property type="term" value="P:proteolysis"/>
    <property type="evidence" value="ECO:0007669"/>
    <property type="project" value="UniProtKB-KW"/>
</dbReference>
<dbReference type="PANTHER" id="PTHR43806:SF11">
    <property type="entry name" value="CEREVISIN-RELATED"/>
    <property type="match status" value="1"/>
</dbReference>
<keyword evidence="2 5" id="KW-0645">Protease</keyword>
<dbReference type="InterPro" id="IPR015500">
    <property type="entry name" value="Peptidase_S8_subtilisin-rel"/>
</dbReference>
<feature type="active site" description="Charge relay system" evidence="5">
    <location>
        <position position="225"/>
    </location>
</feature>
<dbReference type="InterPro" id="IPR050131">
    <property type="entry name" value="Peptidase_S8_subtilisin-like"/>
</dbReference>
<feature type="active site" description="Charge relay system" evidence="5">
    <location>
        <position position="190"/>
    </location>
</feature>
<evidence type="ECO:0000259" key="6">
    <source>
        <dbReference type="Pfam" id="PF00082"/>
    </source>
</evidence>
<dbReference type="InterPro" id="IPR000209">
    <property type="entry name" value="Peptidase_S8/S53_dom"/>
</dbReference>
<comment type="caution">
    <text evidence="7">The sequence shown here is derived from an EMBL/GenBank/DDBJ whole genome shotgun (WGS) entry which is preliminary data.</text>
</comment>
<feature type="domain" description="Peptidase S8/S53" evidence="6">
    <location>
        <begin position="182"/>
        <end position="470"/>
    </location>
</feature>
<reference evidence="7 8" key="1">
    <citation type="submission" date="2019-09" db="EMBL/GenBank/DDBJ databases">
        <authorList>
            <person name="Duangmal K."/>
            <person name="Teo W.F.A."/>
            <person name="Lipun K."/>
        </authorList>
    </citation>
    <scope>NUCLEOTIDE SEQUENCE [LARGE SCALE GENOMIC DNA]</scope>
    <source>
        <strain evidence="7 8">K1PN6</strain>
    </source>
</reference>
<proteinExistence type="inferred from homology"/>
<evidence type="ECO:0000256" key="4">
    <source>
        <dbReference type="ARBA" id="ARBA00022825"/>
    </source>
</evidence>
<dbReference type="AlphaFoldDB" id="A0A5N8WWQ8"/>
<evidence type="ECO:0000256" key="2">
    <source>
        <dbReference type="ARBA" id="ARBA00022670"/>
    </source>
</evidence>
<dbReference type="PROSITE" id="PS00138">
    <property type="entry name" value="SUBTILASE_SER"/>
    <property type="match status" value="1"/>
</dbReference>
<dbReference type="PANTHER" id="PTHR43806">
    <property type="entry name" value="PEPTIDASE S8"/>
    <property type="match status" value="1"/>
</dbReference>
<dbReference type="EMBL" id="VMNX01000089">
    <property type="protein sequence ID" value="MPY51256.1"/>
    <property type="molecule type" value="Genomic_DNA"/>
</dbReference>
<keyword evidence="3 5" id="KW-0378">Hydrolase</keyword>
<name>A0A5N8WWQ8_9ACTN</name>
<evidence type="ECO:0000256" key="3">
    <source>
        <dbReference type="ARBA" id="ARBA00022801"/>
    </source>
</evidence>
<dbReference type="GO" id="GO:0004252">
    <property type="term" value="F:serine-type endopeptidase activity"/>
    <property type="evidence" value="ECO:0007669"/>
    <property type="project" value="UniProtKB-UniRule"/>
</dbReference>
<dbReference type="InterPro" id="IPR036852">
    <property type="entry name" value="Peptidase_S8/S53_dom_sf"/>
</dbReference>
<keyword evidence="4 5" id="KW-0720">Serine protease</keyword>
<dbReference type="RefSeq" id="WP_152865425.1">
    <property type="nucleotide sequence ID" value="NZ_VMNX01000089.1"/>
</dbReference>
<protein>
    <submittedName>
        <fullName evidence="7">S8 family serine peptidase</fullName>
    </submittedName>
</protein>
<dbReference type="Gene3D" id="3.40.50.200">
    <property type="entry name" value="Peptidase S8/S53 domain"/>
    <property type="match status" value="1"/>
</dbReference>
<evidence type="ECO:0000256" key="1">
    <source>
        <dbReference type="ARBA" id="ARBA00011073"/>
    </source>
</evidence>
<dbReference type="Pfam" id="PF00082">
    <property type="entry name" value="Peptidase_S8"/>
    <property type="match status" value="1"/>
</dbReference>
<evidence type="ECO:0000256" key="5">
    <source>
        <dbReference type="PROSITE-ProRule" id="PRU01240"/>
    </source>
</evidence>
<dbReference type="SUPFAM" id="SSF52743">
    <property type="entry name" value="Subtilisin-like"/>
    <property type="match status" value="1"/>
</dbReference>
<dbReference type="InterPro" id="IPR023828">
    <property type="entry name" value="Peptidase_S8_Ser-AS"/>
</dbReference>
<keyword evidence="8" id="KW-1185">Reference proteome</keyword>
<gene>
    <name evidence="7" type="ORF">FPZ41_22930</name>
</gene>
<comment type="similarity">
    <text evidence="1 5">Belongs to the peptidase S8 family.</text>
</comment>
<dbReference type="PROSITE" id="PS51892">
    <property type="entry name" value="SUBTILASE"/>
    <property type="match status" value="1"/>
</dbReference>
<sequence>MTLPPFTQNNQPPPSTVFGYISARSREGALMAEAGTFESAVPFQADQSTRNSARGTAEAAGLTVTAESEMGLTVSGPPQAFEELTGGRIESYDALQQVESGRVRYVTHLDIVGEGQPEDRAVGAVPGADAIDAVVLEQPRAPHRLFPPPQPPSVAKFHLRLPGDVAMLVGATAAHHDGQVGSGVPVAMTDTGQFAHPYFTLHGYDIRPAVVLEPGTNPAEDPVGHGTGESANIFAVAPGATLRPYRASNSNGLLTSAVAAFVRAKSDLLADSDSPGVMTNSWGGDDPYPPPGPPPAAARVWALEIRDAVERNITVVFSAGNGQFSIEAQVPGVIAAGGVFAGPGLDLQASDYASGYVSPWFQNVTVPTVCGLVGKLPRAQYLMLPVPPGCEIDIEESQAGDGLVPDPGDGTRPDDGWALFSGTSAAAPQVAGAAAVLLGAQPRLTPGQVAEALAATATDVTVGHGHPRFGNQAGPGFDAATGPGLINVSAALAYARQHF</sequence>
<dbReference type="Proteomes" id="UP000373149">
    <property type="component" value="Unassembled WGS sequence"/>
</dbReference>
<feature type="active site" description="Charge relay system" evidence="5">
    <location>
        <position position="424"/>
    </location>
</feature>
<dbReference type="PRINTS" id="PR00723">
    <property type="entry name" value="SUBTILISIN"/>
</dbReference>
<evidence type="ECO:0000313" key="8">
    <source>
        <dbReference type="Proteomes" id="UP000373149"/>
    </source>
</evidence>